<reference evidence="5 6" key="1">
    <citation type="submission" date="2019-01" db="EMBL/GenBank/DDBJ databases">
        <title>Genome sequencing of strain FW100M-8.</title>
        <authorList>
            <person name="Heo J."/>
            <person name="Kim S.-J."/>
            <person name="Kim J.-S."/>
            <person name="Hong S.-B."/>
            <person name="Kwon S.-W."/>
        </authorList>
    </citation>
    <scope>NUCLEOTIDE SEQUENCE [LARGE SCALE GENOMIC DNA]</scope>
    <source>
        <strain evidence="5 6">FW100M-8</strain>
    </source>
</reference>
<evidence type="ECO:0000256" key="1">
    <source>
        <dbReference type="ARBA" id="ARBA00010838"/>
    </source>
</evidence>
<name>A0A4V0YGR8_9MICO</name>
<dbReference type="InterPro" id="IPR017853">
    <property type="entry name" value="GH"/>
</dbReference>
<keyword evidence="3" id="KW-0326">Glycosidase</keyword>
<dbReference type="SUPFAM" id="SSF51445">
    <property type="entry name" value="(Trans)glycosidases"/>
    <property type="match status" value="1"/>
</dbReference>
<evidence type="ECO:0000256" key="2">
    <source>
        <dbReference type="ARBA" id="ARBA00022801"/>
    </source>
</evidence>
<dbReference type="PRINTS" id="PR00131">
    <property type="entry name" value="GLHYDRLASE1"/>
</dbReference>
<comment type="similarity">
    <text evidence="1 4">Belongs to the glycosyl hydrolase 1 family.</text>
</comment>
<evidence type="ECO:0000256" key="4">
    <source>
        <dbReference type="RuleBase" id="RU003690"/>
    </source>
</evidence>
<dbReference type="Proteomes" id="UP000291259">
    <property type="component" value="Chromosome"/>
</dbReference>
<dbReference type="PANTHER" id="PTHR10353">
    <property type="entry name" value="GLYCOSYL HYDROLASE"/>
    <property type="match status" value="1"/>
</dbReference>
<dbReference type="Pfam" id="PF00232">
    <property type="entry name" value="Glyco_hydro_1"/>
    <property type="match status" value="2"/>
</dbReference>
<dbReference type="KEGG" id="agf:ET445_01225"/>
<dbReference type="OrthoDB" id="9765195at2"/>
<gene>
    <name evidence="5" type="ORF">ET445_01225</name>
</gene>
<evidence type="ECO:0000313" key="5">
    <source>
        <dbReference type="EMBL" id="QAY72161.1"/>
    </source>
</evidence>
<keyword evidence="2 5" id="KW-0378">Hydrolase</keyword>
<dbReference type="InterPro" id="IPR001360">
    <property type="entry name" value="Glyco_hydro_1"/>
</dbReference>
<dbReference type="PANTHER" id="PTHR10353:SF36">
    <property type="entry name" value="LP05116P"/>
    <property type="match status" value="1"/>
</dbReference>
<dbReference type="AlphaFoldDB" id="A0A4V0YGR8"/>
<evidence type="ECO:0000313" key="6">
    <source>
        <dbReference type="Proteomes" id="UP000291259"/>
    </source>
</evidence>
<dbReference type="EMBL" id="CP035491">
    <property type="protein sequence ID" value="QAY72161.1"/>
    <property type="molecule type" value="Genomic_DNA"/>
</dbReference>
<evidence type="ECO:0000256" key="3">
    <source>
        <dbReference type="ARBA" id="ARBA00023295"/>
    </source>
</evidence>
<dbReference type="GO" id="GO:0008422">
    <property type="term" value="F:beta-glucosidase activity"/>
    <property type="evidence" value="ECO:0007669"/>
    <property type="project" value="TreeGrafter"/>
</dbReference>
<dbReference type="Gene3D" id="3.20.20.80">
    <property type="entry name" value="Glycosidases"/>
    <property type="match status" value="2"/>
</dbReference>
<proteinExistence type="inferred from homology"/>
<keyword evidence="6" id="KW-1185">Reference proteome</keyword>
<organism evidence="5 6">
    <name type="scientific">Agromyces protaetiae</name>
    <dbReference type="NCBI Taxonomy" id="2509455"/>
    <lineage>
        <taxon>Bacteria</taxon>
        <taxon>Bacillati</taxon>
        <taxon>Actinomycetota</taxon>
        <taxon>Actinomycetes</taxon>
        <taxon>Micrococcales</taxon>
        <taxon>Microbacteriaceae</taxon>
        <taxon>Agromyces</taxon>
    </lineage>
</organism>
<dbReference type="GO" id="GO:0016052">
    <property type="term" value="P:carbohydrate catabolic process"/>
    <property type="evidence" value="ECO:0007669"/>
    <property type="project" value="TreeGrafter"/>
</dbReference>
<dbReference type="GO" id="GO:0005829">
    <property type="term" value="C:cytosol"/>
    <property type="evidence" value="ECO:0007669"/>
    <property type="project" value="TreeGrafter"/>
</dbReference>
<dbReference type="RefSeq" id="WP_129188098.1">
    <property type="nucleotide sequence ID" value="NZ_CP035491.1"/>
</dbReference>
<sequence>MTVRPSAPAFPEGFLWGASTAAHQIEGNNTASDWWHFEHSGSGFVSEPSGDAVDSFHRWPEDMDLLVGAGFTDYRFSIEWARIEPAPGEFSAAMIEHYRAMVQGALRRGLRPLVTLHHFTAPLWFTARGGWTAEGATELFVRYLDRIAPILDAGVEHICTINEPNMVAIMASLRKQGAGTDAFTTGGLPTPDLETGEALIRAHHAARQLLRAKHPGAKIGWSLSLQDVQAEPGAEAAAAEYARPRQTVFVEAAAGDDWIGVQTYTRIVVGEDDGAPVARPVPDDAQRTITGWEYYPPALGGAVREAARVLPDTPVIVTENGIATSDDDERIEYTAGALQSLKSAIDDGIRVDGYFHWTLLDNYEWGHYGPTFGLIAVDRQTFVRTPKPSLAWLGAVSRGADEIVAA</sequence>
<accession>A0A4V0YGR8</accession>
<protein>
    <submittedName>
        <fullName evidence="5">Glycosyl hydrolase family protein</fullName>
    </submittedName>
</protein>